<dbReference type="Proteomes" id="UP000250443">
    <property type="component" value="Unassembled WGS sequence"/>
</dbReference>
<dbReference type="AlphaFoldDB" id="A0A2X2C748"/>
<evidence type="ECO:0000313" key="1">
    <source>
        <dbReference type="EMBL" id="SPZ03947.1"/>
    </source>
</evidence>
<evidence type="ECO:0000313" key="2">
    <source>
        <dbReference type="Proteomes" id="UP000250443"/>
    </source>
</evidence>
<gene>
    <name evidence="1" type="ORF">NCTC11842_01288</name>
</gene>
<sequence length="106" mass="11201">MAMSPLQSIAQAFEADFSINFLIENLEGSVTLVLTDQKGSKIRRIITAEQLADPARVQRVIDTIRFGLAIDAGQGISVMKALSEPANDQALTPSIGRQGAASDGTA</sequence>
<name>A0A2X2C748_PSELU</name>
<accession>A0A2X2C748</accession>
<dbReference type="InterPro" id="IPR021898">
    <property type="entry name" value="DUF3509"/>
</dbReference>
<dbReference type="Pfam" id="PF12021">
    <property type="entry name" value="DUF3509"/>
    <property type="match status" value="1"/>
</dbReference>
<proteinExistence type="predicted"/>
<dbReference type="RefSeq" id="WP_010795211.1">
    <property type="nucleotide sequence ID" value="NZ_CP044086.1"/>
</dbReference>
<protein>
    <submittedName>
        <fullName evidence="1">Protein of uncharacterized function (DUF3509)</fullName>
    </submittedName>
</protein>
<reference evidence="1 2" key="1">
    <citation type="submission" date="2018-06" db="EMBL/GenBank/DDBJ databases">
        <authorList>
            <consortium name="Pathogen Informatics"/>
            <person name="Doyle S."/>
        </authorList>
    </citation>
    <scope>NUCLEOTIDE SEQUENCE [LARGE SCALE GENOMIC DNA]</scope>
    <source>
        <strain evidence="1 2">NCTC11842</strain>
    </source>
</reference>
<dbReference type="EMBL" id="UAUF01000009">
    <property type="protein sequence ID" value="SPZ03947.1"/>
    <property type="molecule type" value="Genomic_DNA"/>
</dbReference>
<organism evidence="1 2">
    <name type="scientific">Pseudomonas luteola</name>
    <dbReference type="NCBI Taxonomy" id="47886"/>
    <lineage>
        <taxon>Bacteria</taxon>
        <taxon>Pseudomonadati</taxon>
        <taxon>Pseudomonadota</taxon>
        <taxon>Gammaproteobacteria</taxon>
        <taxon>Pseudomonadales</taxon>
        <taxon>Pseudomonadaceae</taxon>
        <taxon>Pseudomonas</taxon>
    </lineage>
</organism>
<dbReference type="GeneID" id="300266436"/>